<dbReference type="InterPro" id="IPR053276">
    <property type="entry name" value="MtDNA_mismatch_repair_MutS"/>
</dbReference>
<reference evidence="1 2" key="1">
    <citation type="journal article" date="2021" name="BMC Genomics">
        <title>Datura genome reveals duplications of psychoactive alkaloid biosynthetic genes and high mutation rate following tissue culture.</title>
        <authorList>
            <person name="Rajewski A."/>
            <person name="Carter-House D."/>
            <person name="Stajich J."/>
            <person name="Litt A."/>
        </authorList>
    </citation>
    <scope>NUCLEOTIDE SEQUENCE [LARGE SCALE GENOMIC DNA]</scope>
    <source>
        <strain evidence="1">AR-01</strain>
    </source>
</reference>
<sequence>MVDEIPQIYGVVVERSCQEDPFGGSICRSRKGCGCFIFSYNRRFPAYYFKNKGHHGAMRNQRGDCMLEKEAVWFKGKRFIPTVWAGTAGEEQIKHLRPALDSKGKKVYHEASAKAKLRVLELLRGLSSELQSKINILIFASVLIVIAKALFSHNHSDCCKPLKNLVTSKLFNVSHDMERMSLYLVVLEFIADVLVKNQGSVGGEG</sequence>
<dbReference type="PANTHER" id="PTHR48448:SF1">
    <property type="entry name" value="MUTL PROTEIN ISOFORM 1"/>
    <property type="match status" value="1"/>
</dbReference>
<dbReference type="PANTHER" id="PTHR48448">
    <property type="entry name" value="MUTL PROTEIN ISOFORM 1"/>
    <property type="match status" value="1"/>
</dbReference>
<proteinExistence type="predicted"/>
<organism evidence="1 2">
    <name type="scientific">Datura stramonium</name>
    <name type="common">Jimsonweed</name>
    <name type="synonym">Common thornapple</name>
    <dbReference type="NCBI Taxonomy" id="4076"/>
    <lineage>
        <taxon>Eukaryota</taxon>
        <taxon>Viridiplantae</taxon>
        <taxon>Streptophyta</taxon>
        <taxon>Embryophyta</taxon>
        <taxon>Tracheophyta</taxon>
        <taxon>Spermatophyta</taxon>
        <taxon>Magnoliopsida</taxon>
        <taxon>eudicotyledons</taxon>
        <taxon>Gunneridae</taxon>
        <taxon>Pentapetalae</taxon>
        <taxon>asterids</taxon>
        <taxon>lamiids</taxon>
        <taxon>Solanales</taxon>
        <taxon>Solanaceae</taxon>
        <taxon>Solanoideae</taxon>
        <taxon>Datureae</taxon>
        <taxon>Datura</taxon>
    </lineage>
</organism>
<comment type="caution">
    <text evidence="1">The sequence shown here is derived from an EMBL/GenBank/DDBJ whole genome shotgun (WGS) entry which is preliminary data.</text>
</comment>
<protein>
    <submittedName>
        <fullName evidence="1">DNA mismatch repair ATPase msh1</fullName>
    </submittedName>
</protein>
<dbReference type="Proteomes" id="UP000823775">
    <property type="component" value="Unassembled WGS sequence"/>
</dbReference>
<accession>A0ABS8UKW1</accession>
<evidence type="ECO:0000313" key="2">
    <source>
        <dbReference type="Proteomes" id="UP000823775"/>
    </source>
</evidence>
<dbReference type="EMBL" id="JACEIK010002096">
    <property type="protein sequence ID" value="MCD9559095.1"/>
    <property type="molecule type" value="Genomic_DNA"/>
</dbReference>
<gene>
    <name evidence="1" type="primary">MSH1_2</name>
    <name evidence="1" type="ORF">HAX54_016827</name>
</gene>
<keyword evidence="2" id="KW-1185">Reference proteome</keyword>
<evidence type="ECO:0000313" key="1">
    <source>
        <dbReference type="EMBL" id="MCD9559095.1"/>
    </source>
</evidence>
<name>A0ABS8UKW1_DATST</name>